<feature type="domain" description="PNPLA" evidence="3">
    <location>
        <begin position="16"/>
        <end position="227"/>
    </location>
</feature>
<reference evidence="4 5" key="1">
    <citation type="submission" date="2017-07" db="EMBL/GenBank/DDBJ databases">
        <title>Draft whole genome sequences of clinical Proprionibacteriaceae strains.</title>
        <authorList>
            <person name="Bernier A.-M."/>
            <person name="Bernard K."/>
            <person name="Domingo M.-C."/>
        </authorList>
    </citation>
    <scope>NUCLEOTIDE SEQUENCE [LARGE SCALE GENOMIC DNA]</scope>
    <source>
        <strain evidence="4 5">NML 130396</strain>
    </source>
</reference>
<accession>A0A255HB29</accession>
<dbReference type="RefSeq" id="WP_094362237.1">
    <property type="nucleotide sequence ID" value="NZ_NMVQ01000001.1"/>
</dbReference>
<dbReference type="Proteomes" id="UP000216311">
    <property type="component" value="Unassembled WGS sequence"/>
</dbReference>
<keyword evidence="5" id="KW-1185">Reference proteome</keyword>
<dbReference type="PROSITE" id="PS51635">
    <property type="entry name" value="PNPLA"/>
    <property type="match status" value="1"/>
</dbReference>
<dbReference type="InterPro" id="IPR016035">
    <property type="entry name" value="Acyl_Trfase/lysoPLipase"/>
</dbReference>
<feature type="short sequence motif" description="GXSXG" evidence="2">
    <location>
        <begin position="47"/>
        <end position="51"/>
    </location>
</feature>
<organism evidence="4 5">
    <name type="scientific">Enemella dayhoffiae</name>
    <dbReference type="NCBI Taxonomy" id="2016507"/>
    <lineage>
        <taxon>Bacteria</taxon>
        <taxon>Bacillati</taxon>
        <taxon>Actinomycetota</taxon>
        <taxon>Actinomycetes</taxon>
        <taxon>Propionibacteriales</taxon>
        <taxon>Propionibacteriaceae</taxon>
        <taxon>Enemella</taxon>
    </lineage>
</organism>
<feature type="active site" description="Nucleophile" evidence="2">
    <location>
        <position position="49"/>
    </location>
</feature>
<sequence>MTETGSGQVPLNRADLVMEGGGVRGVAFGGVLEVLTERGYRFERIAGTSSGALTAALVAALQLAGESAAAVREIAATLDLRRFRDSGAVGRAMGPLHSVADVFSLAFEGGLYEGDYLVDWLSGVLSDLGVQTFGDLRRVDQGSALPPEQEYALVVVASDLSRRRMTLFPWDCAGYGLDPDELSVAQAVRASAAIPFFFEPARFRTPRGTVSLVDGGILSNYPITIFDQPVRSQARWPTIGVRLSAREGVRAVEPVNNALEIGMALVDTMMNGIDARHIDDPDTIARTIFVDSGDVRSTDFSLSRDAQEDLVRRGRAAAMKWLGGNDPDEKVNTRN</sequence>
<evidence type="ECO:0000259" key="3">
    <source>
        <dbReference type="PROSITE" id="PS51635"/>
    </source>
</evidence>
<dbReference type="GO" id="GO:0016042">
    <property type="term" value="P:lipid catabolic process"/>
    <property type="evidence" value="ECO:0007669"/>
    <property type="project" value="UniProtKB-UniRule"/>
</dbReference>
<evidence type="ECO:0000256" key="1">
    <source>
        <dbReference type="ARBA" id="ARBA00023098"/>
    </source>
</evidence>
<protein>
    <recommendedName>
        <fullName evidence="3">PNPLA domain-containing protein</fullName>
    </recommendedName>
</protein>
<keyword evidence="2" id="KW-0442">Lipid degradation</keyword>
<gene>
    <name evidence="4" type="ORF">CGZ93_00755</name>
</gene>
<keyword evidence="2" id="KW-0378">Hydrolase</keyword>
<evidence type="ECO:0000313" key="4">
    <source>
        <dbReference type="EMBL" id="OYO25030.1"/>
    </source>
</evidence>
<feature type="short sequence motif" description="GXGXXG" evidence="2">
    <location>
        <begin position="20"/>
        <end position="25"/>
    </location>
</feature>
<dbReference type="AlphaFoldDB" id="A0A255HB29"/>
<feature type="short sequence motif" description="DGA/G" evidence="2">
    <location>
        <begin position="214"/>
        <end position="216"/>
    </location>
</feature>
<name>A0A255HB29_9ACTN</name>
<dbReference type="InterPro" id="IPR052580">
    <property type="entry name" value="Lipid_Hydrolase"/>
</dbReference>
<proteinExistence type="predicted"/>
<evidence type="ECO:0000313" key="5">
    <source>
        <dbReference type="Proteomes" id="UP000216311"/>
    </source>
</evidence>
<dbReference type="PANTHER" id="PTHR46394">
    <property type="entry name" value="ANNEXIN"/>
    <property type="match status" value="1"/>
</dbReference>
<dbReference type="OrthoDB" id="9770965at2"/>
<keyword evidence="1 2" id="KW-0443">Lipid metabolism</keyword>
<dbReference type="SUPFAM" id="SSF52151">
    <property type="entry name" value="FabD/lysophospholipase-like"/>
    <property type="match status" value="1"/>
</dbReference>
<evidence type="ECO:0000256" key="2">
    <source>
        <dbReference type="PROSITE-ProRule" id="PRU01161"/>
    </source>
</evidence>
<comment type="caution">
    <text evidence="4">The sequence shown here is derived from an EMBL/GenBank/DDBJ whole genome shotgun (WGS) entry which is preliminary data.</text>
</comment>
<dbReference type="PANTHER" id="PTHR46394:SF1">
    <property type="entry name" value="PNPLA DOMAIN-CONTAINING PROTEIN"/>
    <property type="match status" value="1"/>
</dbReference>
<dbReference type="GO" id="GO:0016787">
    <property type="term" value="F:hydrolase activity"/>
    <property type="evidence" value="ECO:0007669"/>
    <property type="project" value="UniProtKB-UniRule"/>
</dbReference>
<dbReference type="Gene3D" id="3.40.1090.10">
    <property type="entry name" value="Cytosolic phospholipase A2 catalytic domain"/>
    <property type="match status" value="2"/>
</dbReference>
<dbReference type="EMBL" id="NMVQ01000001">
    <property type="protein sequence ID" value="OYO25030.1"/>
    <property type="molecule type" value="Genomic_DNA"/>
</dbReference>
<feature type="active site" description="Proton acceptor" evidence="2">
    <location>
        <position position="214"/>
    </location>
</feature>
<dbReference type="Pfam" id="PF01734">
    <property type="entry name" value="Patatin"/>
    <property type="match status" value="1"/>
</dbReference>
<dbReference type="InterPro" id="IPR002641">
    <property type="entry name" value="PNPLA_dom"/>
</dbReference>
<dbReference type="CDD" id="cd07207">
    <property type="entry name" value="Pat_ExoU_VipD_like"/>
    <property type="match status" value="1"/>
</dbReference>